<reference evidence="1 2" key="1">
    <citation type="submission" date="2019-07" db="EMBL/GenBank/DDBJ databases">
        <title>Phenotypic and genotypic antimicrobial resistance traits of Vibrio cholerae non-O1/non-O139 isolated from a large Austrian lake frequently associated with cases of infection.</title>
        <authorList>
            <person name="Lepuschitz S."/>
            <person name="Baron S."/>
            <person name="Larvor E."/>
            <person name="Granier S."/>
            <person name="Pretzer C."/>
            <person name="Mach R.L."/>
            <person name="Farnleitner A.H."/>
            <person name="Ruppitsch W."/>
            <person name="Pleininger S."/>
            <person name="Indra A."/>
            <person name="Kirschner A.K.T."/>
        </authorList>
    </citation>
    <scope>NUCLEOTIDE SEQUENCE [LARGE SCALE GENOMIC DNA]</scope>
    <source>
        <strain evidence="1 2">A12JL36W90</strain>
    </source>
</reference>
<evidence type="ECO:0000313" key="2">
    <source>
        <dbReference type="Proteomes" id="UP000319979"/>
    </source>
</evidence>
<dbReference type="EMBL" id="VIOS01000060">
    <property type="protein sequence ID" value="TQP11374.1"/>
    <property type="molecule type" value="Genomic_DNA"/>
</dbReference>
<dbReference type="Proteomes" id="UP000319979">
    <property type="component" value="Unassembled WGS sequence"/>
</dbReference>
<evidence type="ECO:0000313" key="1">
    <source>
        <dbReference type="EMBL" id="TQP11374.1"/>
    </source>
</evidence>
<proteinExistence type="predicted"/>
<dbReference type="AlphaFoldDB" id="A0A544BYA7"/>
<protein>
    <submittedName>
        <fullName evidence="1">Antiporter</fullName>
    </submittedName>
</protein>
<sequence>MQPTSLQPLVTLALTDCALSHFCCGFEAKLDIVHNFTTLLLWSHLPL</sequence>
<comment type="caution">
    <text evidence="1">The sequence shown here is derived from an EMBL/GenBank/DDBJ whole genome shotgun (WGS) entry which is preliminary data.</text>
</comment>
<accession>A0A544BYA7</accession>
<organism evidence="1 2">
    <name type="scientific">Vibrio cholerae</name>
    <dbReference type="NCBI Taxonomy" id="666"/>
    <lineage>
        <taxon>Bacteria</taxon>
        <taxon>Pseudomonadati</taxon>
        <taxon>Pseudomonadota</taxon>
        <taxon>Gammaproteobacteria</taxon>
        <taxon>Vibrionales</taxon>
        <taxon>Vibrionaceae</taxon>
        <taxon>Vibrio</taxon>
    </lineage>
</organism>
<dbReference type="RefSeq" id="WP_001990357.1">
    <property type="nucleotide sequence ID" value="NZ_JACFTO010000015.1"/>
</dbReference>
<gene>
    <name evidence="1" type="ORF">FLM02_14450</name>
</gene>
<name>A0A544BYA7_VIBCL</name>